<dbReference type="AlphaFoldDB" id="A0A0H3ECJ0"/>
<dbReference type="KEGG" id="bbp:BBPR_0908"/>
<dbReference type="Proteomes" id="UP000002312">
    <property type="component" value="Chromosome"/>
</dbReference>
<gene>
    <name evidence="2" type="ordered locus">BBPR_0908</name>
</gene>
<feature type="region of interest" description="Disordered" evidence="1">
    <location>
        <begin position="97"/>
        <end position="129"/>
    </location>
</feature>
<evidence type="ECO:0000313" key="3">
    <source>
        <dbReference type="Proteomes" id="UP000002312"/>
    </source>
</evidence>
<dbReference type="HOGENOM" id="CLU_141070_1_0_11"/>
<organism evidence="2 3">
    <name type="scientific">Bifidobacterium bifidum (strain PRL2010)</name>
    <dbReference type="NCBI Taxonomy" id="702459"/>
    <lineage>
        <taxon>Bacteria</taxon>
        <taxon>Bacillati</taxon>
        <taxon>Actinomycetota</taxon>
        <taxon>Actinomycetes</taxon>
        <taxon>Bifidobacteriales</taxon>
        <taxon>Bifidobacteriaceae</taxon>
        <taxon>Bifidobacterium</taxon>
    </lineage>
</organism>
<name>A0A0H3ECJ0_BIFBP</name>
<reference evidence="2 3" key="1">
    <citation type="journal article" date="2010" name="Proc. Natl. Acad. Sci. U.S.A.">
        <title>Genome analysis of Bifidobacterium bifidum PRL2010 reveals metabolic pathways for host-derived glycan foraging.</title>
        <authorList>
            <person name="Turroni F."/>
            <person name="Bottacini F."/>
            <person name="Foroni E."/>
            <person name="Mulder I."/>
            <person name="Kim J.H."/>
            <person name="Zomer A."/>
            <person name="Sanchez B."/>
            <person name="Bidossi A."/>
            <person name="Ferrarini A."/>
            <person name="Giubellini V."/>
            <person name="Delledonne M."/>
            <person name="Henrissat B."/>
            <person name="Coutinho P."/>
            <person name="Oggioni M."/>
            <person name="Fitzgerald G.F."/>
            <person name="Mills D."/>
            <person name="Margolles A."/>
            <person name="Kelly D."/>
            <person name="van Sinderen D."/>
            <person name="Ventura M."/>
        </authorList>
    </citation>
    <scope>NUCLEOTIDE SEQUENCE [LARGE SCALE GENOMIC DNA]</scope>
    <source>
        <strain evidence="2 3">PRL2010</strain>
    </source>
</reference>
<dbReference type="EMBL" id="CP001840">
    <property type="protein sequence ID" value="ADP35985.1"/>
    <property type="molecule type" value="Genomic_DNA"/>
</dbReference>
<dbReference type="eggNOG" id="ENOG5031TMT">
    <property type="taxonomic scope" value="Bacteria"/>
</dbReference>
<dbReference type="RefSeq" id="WP_003813042.1">
    <property type="nucleotide sequence ID" value="NC_014638.1"/>
</dbReference>
<protein>
    <submittedName>
        <fullName evidence="2">Gp25</fullName>
    </submittedName>
</protein>
<sequence length="129" mass="14695">MPTPKPTKHRMPTGLTRDGRGQRLWRDLTDRWEFTEAEYRDLENACHTADRIVKERRAIGDDYTVEGSQGQIVAHPLLAQLRADENHLSNLLNRLDMPEPEEQAAADTPGTRSARMRAVADSRWSKAFG</sequence>
<proteinExistence type="predicted"/>
<evidence type="ECO:0000313" key="2">
    <source>
        <dbReference type="EMBL" id="ADP35985.1"/>
    </source>
</evidence>
<evidence type="ECO:0000256" key="1">
    <source>
        <dbReference type="SAM" id="MobiDB-lite"/>
    </source>
</evidence>
<feature type="compositionally biased region" description="Basic and acidic residues" evidence="1">
    <location>
        <begin position="118"/>
        <end position="129"/>
    </location>
</feature>
<dbReference type="OrthoDB" id="4746612at2"/>
<dbReference type="PATRIC" id="fig|702459.3.peg.937"/>
<accession>A0A0H3ECJ0</accession>